<feature type="compositionally biased region" description="Basic and acidic residues" evidence="8">
    <location>
        <begin position="161"/>
        <end position="170"/>
    </location>
</feature>
<organism evidence="10 11">
    <name type="scientific">Ignicoccus pacificus DSM 13166</name>
    <dbReference type="NCBI Taxonomy" id="940294"/>
    <lineage>
        <taxon>Archaea</taxon>
        <taxon>Thermoproteota</taxon>
        <taxon>Thermoprotei</taxon>
        <taxon>Desulfurococcales</taxon>
        <taxon>Desulfurococcaceae</taxon>
        <taxon>Ignicoccus</taxon>
    </lineage>
</organism>
<comment type="similarity">
    <text evidence="4 7">Belongs to the BPG-independent phosphoglycerate mutase family. A-PGAM subfamily.</text>
</comment>
<evidence type="ECO:0000256" key="7">
    <source>
        <dbReference type="HAMAP-Rule" id="MF_01402"/>
    </source>
</evidence>
<dbReference type="EC" id="5.4.2.12" evidence="7"/>
<proteinExistence type="inferred from homology"/>
<keyword evidence="5 7" id="KW-0324">Glycolysis</keyword>
<dbReference type="PANTHER" id="PTHR31209:SF0">
    <property type="entry name" value="METALLOENZYME DOMAIN-CONTAINING PROTEIN"/>
    <property type="match status" value="1"/>
</dbReference>
<dbReference type="InterPro" id="IPR042253">
    <property type="entry name" value="Pglycerate_mutase_ApgM_sf"/>
</dbReference>
<dbReference type="EMBL" id="CP006868">
    <property type="protein sequence ID" value="UXD21199.1"/>
    <property type="molecule type" value="Genomic_DNA"/>
</dbReference>
<comment type="catalytic activity">
    <reaction evidence="1 7">
        <text>(2R)-2-phosphoglycerate = (2R)-3-phosphoglycerate</text>
        <dbReference type="Rhea" id="RHEA:15901"/>
        <dbReference type="ChEBI" id="CHEBI:58272"/>
        <dbReference type="ChEBI" id="CHEBI:58289"/>
        <dbReference type="EC" id="5.4.2.12"/>
    </reaction>
</comment>
<reference evidence="10" key="1">
    <citation type="submission" date="2013-11" db="EMBL/GenBank/DDBJ databases">
        <title>Comparative genomics of Ignicoccus.</title>
        <authorList>
            <person name="Podar M."/>
        </authorList>
    </citation>
    <scope>NUCLEOTIDE SEQUENCE</scope>
    <source>
        <strain evidence="10">DSM 13166</strain>
    </source>
</reference>
<dbReference type="InterPro" id="IPR017850">
    <property type="entry name" value="Alkaline_phosphatase_core_sf"/>
</dbReference>
<dbReference type="SUPFAM" id="SSF53649">
    <property type="entry name" value="Alkaline phosphatase-like"/>
    <property type="match status" value="1"/>
</dbReference>
<dbReference type="InterPro" id="IPR004456">
    <property type="entry name" value="Pglycerate_mutase_ApgM"/>
</dbReference>
<dbReference type="Pfam" id="PF10143">
    <property type="entry name" value="PhosphMutase"/>
    <property type="match status" value="1"/>
</dbReference>
<evidence type="ECO:0000256" key="1">
    <source>
        <dbReference type="ARBA" id="ARBA00000370"/>
    </source>
</evidence>
<evidence type="ECO:0000256" key="2">
    <source>
        <dbReference type="ARBA" id="ARBA00002315"/>
    </source>
</evidence>
<dbReference type="GO" id="GO:0006096">
    <property type="term" value="P:glycolytic process"/>
    <property type="evidence" value="ECO:0007669"/>
    <property type="project" value="UniProtKB-UniRule"/>
</dbReference>
<gene>
    <name evidence="7" type="primary">apgM</name>
    <name evidence="10" type="ORF">IPA_01230</name>
</gene>
<evidence type="ECO:0000313" key="10">
    <source>
        <dbReference type="EMBL" id="UXD21199.1"/>
    </source>
</evidence>
<dbReference type="KEGG" id="ipc:IPA_01230"/>
<dbReference type="NCBIfam" id="NF003104">
    <property type="entry name" value="PRK04024.1"/>
    <property type="match status" value="1"/>
</dbReference>
<evidence type="ECO:0000256" key="8">
    <source>
        <dbReference type="SAM" id="MobiDB-lite"/>
    </source>
</evidence>
<comment type="pathway">
    <text evidence="3 7">Carbohydrate degradation; glycolysis; pyruvate from D-glyceraldehyde 3-phosphate: step 3/5.</text>
</comment>
<dbReference type="NCBIfam" id="TIGR00306">
    <property type="entry name" value="apgM"/>
    <property type="match status" value="1"/>
</dbReference>
<evidence type="ECO:0000256" key="4">
    <source>
        <dbReference type="ARBA" id="ARBA00005524"/>
    </source>
</evidence>
<dbReference type="PANTHER" id="PTHR31209">
    <property type="entry name" value="COFACTOR-INDEPENDENT PHOSPHOGLYCERATE MUTASE"/>
    <property type="match status" value="1"/>
</dbReference>
<comment type="function">
    <text evidence="2 7">Catalyzes the interconversion of 2-phosphoglycerate and 3-phosphoglycerate.</text>
</comment>
<keyword evidence="11" id="KW-1185">Reference proteome</keyword>
<dbReference type="PIRSF" id="PIRSF006392">
    <property type="entry name" value="IPGAM_arch"/>
    <property type="match status" value="1"/>
</dbReference>
<evidence type="ECO:0000256" key="3">
    <source>
        <dbReference type="ARBA" id="ARBA00004798"/>
    </source>
</evidence>
<dbReference type="Pfam" id="PF01676">
    <property type="entry name" value="Metalloenzyme"/>
    <property type="match status" value="1"/>
</dbReference>
<protein>
    <recommendedName>
        <fullName evidence="7">2,3-bisphosphoglycerate-independent phosphoglycerate mutase</fullName>
        <shortName evidence="7">BPG-independent PGAM</shortName>
        <shortName evidence="7">Phosphoglyceromutase</shortName>
        <shortName evidence="7">aPGAM</shortName>
        <ecNumber evidence="7">5.4.2.12</ecNumber>
    </recommendedName>
</protein>
<dbReference type="HAMAP" id="MF_01402_A">
    <property type="entry name" value="ApgM_A"/>
    <property type="match status" value="1"/>
</dbReference>
<keyword evidence="6 7" id="KW-0413">Isomerase</keyword>
<evidence type="ECO:0000256" key="5">
    <source>
        <dbReference type="ARBA" id="ARBA00023152"/>
    </source>
</evidence>
<dbReference type="CDD" id="cd16011">
    <property type="entry name" value="iPGM_like"/>
    <property type="match status" value="1"/>
</dbReference>
<dbReference type="Gene3D" id="3.40.720.10">
    <property type="entry name" value="Alkaline Phosphatase, subunit A"/>
    <property type="match status" value="1"/>
</dbReference>
<dbReference type="InterPro" id="IPR023665">
    <property type="entry name" value="ApgAM_prokaryotes"/>
</dbReference>
<accession>A0A977K8Z6</accession>
<dbReference type="GO" id="GO:0004619">
    <property type="term" value="F:phosphoglycerate mutase activity"/>
    <property type="evidence" value="ECO:0007669"/>
    <property type="project" value="UniProtKB-UniRule"/>
</dbReference>
<dbReference type="InterPro" id="IPR006124">
    <property type="entry name" value="Metalloenzyme"/>
</dbReference>
<dbReference type="GO" id="GO:0046872">
    <property type="term" value="F:metal ion binding"/>
    <property type="evidence" value="ECO:0007669"/>
    <property type="project" value="InterPro"/>
</dbReference>
<evidence type="ECO:0000313" key="11">
    <source>
        <dbReference type="Proteomes" id="UP001063698"/>
    </source>
</evidence>
<dbReference type="AlphaFoldDB" id="A0A977K8Z6"/>
<feature type="domain" description="Metalloenzyme" evidence="9">
    <location>
        <begin position="1"/>
        <end position="402"/>
    </location>
</feature>
<sequence length="412" mass="44689">MLIVGDGMGDRPVPSLGFKTPLQVASTPNLDEMARRGQAGLINIIAPGIPPGSDTAHISLFGLNPYEWYEGRGPFEAMGVGAELEKGDVALRGNFATVEERNGKLIVVDRRAGRKVPEAEELVKTLNEKLGKVEDVEVRFYHATEHRLAVVLHGPDLDDKVTDTDPHEVGKPVAESKPLDPNDPKAVKTAKILNEITLRSYQVLKDHPANKERVKKGLPPANIVLLRGAGMLRKPLPKLQERYGIRAAAVGATALVLGVAKAVGMDVYIPKGATGGIDTDYKAKARKAVELLKDYDFVFVHLKGTDAASHDGLVEAKVKMVEALDYIAGYLLDYYDGEAVFVVTPDHATPLTVKEHTGDPVPALIYGPTMIPDDVKEYNEVSVRGGALQGITGRDLFHLLLNYANRMKKFGA</sequence>
<evidence type="ECO:0000259" key="9">
    <source>
        <dbReference type="Pfam" id="PF01676"/>
    </source>
</evidence>
<dbReference type="Gene3D" id="3.30.70.2130">
    <property type="entry name" value="Metalloenzyme domain"/>
    <property type="match status" value="1"/>
</dbReference>
<feature type="region of interest" description="Disordered" evidence="8">
    <location>
        <begin position="161"/>
        <end position="183"/>
    </location>
</feature>
<dbReference type="Proteomes" id="UP001063698">
    <property type="component" value="Chromosome"/>
</dbReference>
<name>A0A977K8Z6_9CREN</name>
<evidence type="ECO:0000256" key="6">
    <source>
        <dbReference type="ARBA" id="ARBA00023235"/>
    </source>
</evidence>